<evidence type="ECO:0000313" key="2">
    <source>
        <dbReference type="EMBL" id="ARU93923.1"/>
    </source>
</evidence>
<dbReference type="Proteomes" id="UP000195814">
    <property type="component" value="Chromosome"/>
</dbReference>
<evidence type="ECO:0000256" key="1">
    <source>
        <dbReference type="SAM" id="SignalP"/>
    </source>
</evidence>
<sequence length="167" mass="17804">MIDMLNMISRRRILQGMGALAATTLLPSGILPAFADTPANSDFNDISRLLTGRNTLSAEFSSALFSAFTKIDSRFPQQLARLKQWITANSVPAADLQKRLTADSSVADLAGLPALILTGWYLGIAGSGDKAVCVTYVDALANQEVASVLNPPTYAYGAYGSWATKPF</sequence>
<evidence type="ECO:0008006" key="6">
    <source>
        <dbReference type="Google" id="ProtNLM"/>
    </source>
</evidence>
<dbReference type="EMBL" id="CP015581">
    <property type="protein sequence ID" value="ARU97961.1"/>
    <property type="molecule type" value="Genomic_DNA"/>
</dbReference>
<accession>A0A1Y0L7C8</accession>
<dbReference type="EMBL" id="CP015579">
    <property type="protein sequence ID" value="ARU93923.1"/>
    <property type="molecule type" value="Genomic_DNA"/>
</dbReference>
<evidence type="ECO:0000313" key="4">
    <source>
        <dbReference type="Proteomes" id="UP000195729"/>
    </source>
</evidence>
<dbReference type="InterPro" id="IPR006311">
    <property type="entry name" value="TAT_signal"/>
</dbReference>
<dbReference type="OrthoDB" id="8635030at2"/>
<organism evidence="2 5">
    <name type="scientific">Tatumella citrea</name>
    <name type="common">Pantoea citrea</name>
    <dbReference type="NCBI Taxonomy" id="53336"/>
    <lineage>
        <taxon>Bacteria</taxon>
        <taxon>Pseudomonadati</taxon>
        <taxon>Pseudomonadota</taxon>
        <taxon>Gammaproteobacteria</taxon>
        <taxon>Enterobacterales</taxon>
        <taxon>Erwiniaceae</taxon>
        <taxon>Tatumella</taxon>
    </lineage>
</organism>
<proteinExistence type="predicted"/>
<keyword evidence="1" id="KW-0732">Signal</keyword>
<dbReference type="PROSITE" id="PS51318">
    <property type="entry name" value="TAT"/>
    <property type="match status" value="1"/>
</dbReference>
<dbReference type="KEGG" id="tci:A7K98_09130"/>
<evidence type="ECO:0000313" key="5">
    <source>
        <dbReference type="Proteomes" id="UP000195814"/>
    </source>
</evidence>
<gene>
    <name evidence="2" type="ORF">A7K98_09130</name>
    <name evidence="3" type="ORF">A7K99_09130</name>
</gene>
<feature type="chain" id="PRO_5010995024" description="Sorbitol dehydrogenase" evidence="1">
    <location>
        <begin position="36"/>
        <end position="167"/>
    </location>
</feature>
<dbReference type="Proteomes" id="UP000195729">
    <property type="component" value="Chromosome"/>
</dbReference>
<evidence type="ECO:0000313" key="3">
    <source>
        <dbReference type="EMBL" id="ARU97961.1"/>
    </source>
</evidence>
<dbReference type="AlphaFoldDB" id="A0A1Y0L7C8"/>
<dbReference type="Pfam" id="PF12318">
    <property type="entry name" value="FAD-SLDH"/>
    <property type="match status" value="1"/>
</dbReference>
<dbReference type="RefSeq" id="WP_087488285.1">
    <property type="nucleotide sequence ID" value="NZ_CP015579.1"/>
</dbReference>
<protein>
    <recommendedName>
        <fullName evidence="6">Sorbitol dehydrogenase</fullName>
    </recommendedName>
</protein>
<reference evidence="4 5" key="1">
    <citation type="submission" date="2016-05" db="EMBL/GenBank/DDBJ databases">
        <title>Complete genome sequence of two 2,5-diketo-D-glunonic acid producing strain Tatumella citrea.</title>
        <authorList>
            <person name="Duan C."/>
            <person name="Yang J."/>
            <person name="Yang S."/>
        </authorList>
    </citation>
    <scope>NUCLEOTIDE SEQUENCE [LARGE SCALE GENOMIC DNA]</scope>
    <source>
        <strain evidence="3 4">ATCC 39140</strain>
        <strain evidence="2 5">DSM 13699</strain>
    </source>
</reference>
<feature type="signal peptide" evidence="1">
    <location>
        <begin position="1"/>
        <end position="35"/>
    </location>
</feature>
<name>A0A1Y0L7C8_TATCI</name>
<keyword evidence="4" id="KW-1185">Reference proteome</keyword>
<dbReference type="InterPro" id="IPR024651">
    <property type="entry name" value="FAD-SLDH_ssu"/>
</dbReference>